<feature type="signal peptide" evidence="2">
    <location>
        <begin position="1"/>
        <end position="20"/>
    </location>
</feature>
<gene>
    <name evidence="3" type="ORF">EG799_06965</name>
</gene>
<evidence type="ECO:0000256" key="1">
    <source>
        <dbReference type="SAM" id="MobiDB-lite"/>
    </source>
</evidence>
<dbReference type="PROSITE" id="PS51257">
    <property type="entry name" value="PROKAR_LIPOPROTEIN"/>
    <property type="match status" value="1"/>
</dbReference>
<evidence type="ECO:0000256" key="2">
    <source>
        <dbReference type="SAM" id="SignalP"/>
    </source>
</evidence>
<keyword evidence="2" id="KW-0732">Signal</keyword>
<sequence>MRFAALSAPLLLLALGGCVARTAFDVATAPFRVAGKAYDLATTSQSEADERRGREIRRREERAGRLQRDLDDLEHDCLSGDDGDCRRAAEVRRELAALLPTVPLEPDR</sequence>
<dbReference type="OrthoDB" id="7428913at2"/>
<dbReference type="AlphaFoldDB" id="A0A3N5CV91"/>
<dbReference type="EMBL" id="RPFZ01000001">
    <property type="protein sequence ID" value="RPF71380.1"/>
    <property type="molecule type" value="Genomic_DNA"/>
</dbReference>
<feature type="chain" id="PRO_5018003460" evidence="2">
    <location>
        <begin position="21"/>
        <end position="108"/>
    </location>
</feature>
<evidence type="ECO:0000313" key="3">
    <source>
        <dbReference type="EMBL" id="RPF71380.1"/>
    </source>
</evidence>
<dbReference type="RefSeq" id="WP_123879773.1">
    <property type="nucleotide sequence ID" value="NZ_RPFZ01000001.1"/>
</dbReference>
<keyword evidence="4" id="KW-1185">Reference proteome</keyword>
<comment type="caution">
    <text evidence="3">The sequence shown here is derived from an EMBL/GenBank/DDBJ whole genome shotgun (WGS) entry which is preliminary data.</text>
</comment>
<feature type="region of interest" description="Disordered" evidence="1">
    <location>
        <begin position="42"/>
        <end position="61"/>
    </location>
</feature>
<reference evidence="3 4" key="1">
    <citation type="submission" date="2018-11" db="EMBL/GenBank/DDBJ databases">
        <title>Erythrobacter spongiae sp. nov., isolated from a marine sponge.</title>
        <authorList>
            <person name="Zhuang L."/>
            <person name="Luo L."/>
        </authorList>
    </citation>
    <scope>NUCLEOTIDE SEQUENCE [LARGE SCALE GENOMIC DNA]</scope>
    <source>
        <strain evidence="3 4">HN-E23</strain>
    </source>
</reference>
<dbReference type="Proteomes" id="UP000275232">
    <property type="component" value="Unassembled WGS sequence"/>
</dbReference>
<feature type="compositionally biased region" description="Basic and acidic residues" evidence="1">
    <location>
        <begin position="48"/>
        <end position="61"/>
    </location>
</feature>
<name>A0A3N5CV91_9SPHN</name>
<protein>
    <submittedName>
        <fullName evidence="3">Uncharacterized protein</fullName>
    </submittedName>
</protein>
<accession>A0A3N5CV91</accession>
<organism evidence="3 4">
    <name type="scientific">Aurantiacibacter spongiae</name>
    <dbReference type="NCBI Taxonomy" id="2488860"/>
    <lineage>
        <taxon>Bacteria</taxon>
        <taxon>Pseudomonadati</taxon>
        <taxon>Pseudomonadota</taxon>
        <taxon>Alphaproteobacteria</taxon>
        <taxon>Sphingomonadales</taxon>
        <taxon>Erythrobacteraceae</taxon>
        <taxon>Aurantiacibacter</taxon>
    </lineage>
</organism>
<proteinExistence type="predicted"/>
<evidence type="ECO:0000313" key="4">
    <source>
        <dbReference type="Proteomes" id="UP000275232"/>
    </source>
</evidence>